<proteinExistence type="predicted"/>
<dbReference type="InterPro" id="IPR052585">
    <property type="entry name" value="Lipid_raft_assoc_Zn_ADH"/>
</dbReference>
<dbReference type="STRING" id="1231336.L248_1344"/>
<evidence type="ECO:0000313" key="4">
    <source>
        <dbReference type="Proteomes" id="UP000030647"/>
    </source>
</evidence>
<keyword evidence="4" id="KW-1185">Reference proteome</keyword>
<dbReference type="EMBL" id="KI271583">
    <property type="protein sequence ID" value="ERL66252.1"/>
    <property type="molecule type" value="Genomic_DNA"/>
</dbReference>
<dbReference type="AlphaFoldDB" id="U4TY38"/>
<gene>
    <name evidence="3" type="ORF">L248_1344</name>
</gene>
<name>U4TY38_9LACO</name>
<dbReference type="SUPFAM" id="SSF50129">
    <property type="entry name" value="GroES-like"/>
    <property type="match status" value="1"/>
</dbReference>
<feature type="domain" description="Alcohol dehydrogenase-like N-terminal" evidence="2">
    <location>
        <begin position="33"/>
        <end position="120"/>
    </location>
</feature>
<organism evidence="3 4">
    <name type="scientific">Schleiferilactobacillus shenzhenensis LY-73</name>
    <dbReference type="NCBI Taxonomy" id="1231336"/>
    <lineage>
        <taxon>Bacteria</taxon>
        <taxon>Bacillati</taxon>
        <taxon>Bacillota</taxon>
        <taxon>Bacilli</taxon>
        <taxon>Lactobacillales</taxon>
        <taxon>Lactobacillaceae</taxon>
        <taxon>Schleiferilactobacillus</taxon>
    </lineage>
</organism>
<dbReference type="eggNOG" id="COG0604">
    <property type="taxonomic scope" value="Bacteria"/>
</dbReference>
<accession>U4TY38</accession>
<feature type="domain" description="Alcohol dehydrogenase-like C-terminal" evidence="1">
    <location>
        <begin position="182"/>
        <end position="274"/>
    </location>
</feature>
<evidence type="ECO:0000259" key="1">
    <source>
        <dbReference type="Pfam" id="PF00107"/>
    </source>
</evidence>
<evidence type="ECO:0000313" key="3">
    <source>
        <dbReference type="EMBL" id="ERL66252.1"/>
    </source>
</evidence>
<dbReference type="OrthoDB" id="9782155at2"/>
<dbReference type="PANTHER" id="PTHR43482:SF1">
    <property type="entry name" value="PROTEIN AST1-RELATED"/>
    <property type="match status" value="1"/>
</dbReference>
<dbReference type="Pfam" id="PF00107">
    <property type="entry name" value="ADH_zinc_N"/>
    <property type="match status" value="1"/>
</dbReference>
<dbReference type="Proteomes" id="UP000030647">
    <property type="component" value="Unassembled WGS sequence"/>
</dbReference>
<dbReference type="Gene3D" id="3.40.50.720">
    <property type="entry name" value="NAD(P)-binding Rossmann-like Domain"/>
    <property type="match status" value="2"/>
</dbReference>
<dbReference type="HOGENOM" id="CLU_026673_26_3_9"/>
<evidence type="ECO:0000259" key="2">
    <source>
        <dbReference type="Pfam" id="PF08240"/>
    </source>
</evidence>
<reference evidence="4" key="1">
    <citation type="journal article" date="2013" name="Genome Announc.">
        <title>Whole-Genome Sequencing of Lactobacillus shenzhenensis Strain LY-73T.</title>
        <authorList>
            <person name="Lin Z."/>
            <person name="Liu Z."/>
            <person name="Yang R."/>
            <person name="Zou Y."/>
            <person name="Wan D."/>
            <person name="Chen J."/>
            <person name="Guo M."/>
            <person name="Zhao J."/>
            <person name="Fang C."/>
            <person name="Yang R."/>
            <person name="Liu F."/>
        </authorList>
    </citation>
    <scope>NUCLEOTIDE SEQUENCE [LARGE SCALE GENOMIC DNA]</scope>
    <source>
        <strain evidence="4">LY-73</strain>
    </source>
</reference>
<protein>
    <submittedName>
        <fullName evidence="3">Alcohol dehydrogenase</fullName>
    </submittedName>
</protein>
<dbReference type="InterPro" id="IPR013149">
    <property type="entry name" value="ADH-like_C"/>
</dbReference>
<dbReference type="InterPro" id="IPR036291">
    <property type="entry name" value="NAD(P)-bd_dom_sf"/>
</dbReference>
<dbReference type="Gene3D" id="3.90.180.10">
    <property type="entry name" value="Medium-chain alcohol dehydrogenases, catalytic domain"/>
    <property type="match status" value="2"/>
</dbReference>
<dbReference type="InterPro" id="IPR011032">
    <property type="entry name" value="GroES-like_sf"/>
</dbReference>
<dbReference type="RefSeq" id="WP_022528629.1">
    <property type="nucleotide sequence ID" value="NZ_KI271583.1"/>
</dbReference>
<dbReference type="Pfam" id="PF08240">
    <property type="entry name" value="ADH_N"/>
    <property type="match status" value="1"/>
</dbReference>
<dbReference type="PANTHER" id="PTHR43482">
    <property type="entry name" value="PROTEIN AST1-RELATED"/>
    <property type="match status" value="1"/>
</dbReference>
<dbReference type="SUPFAM" id="SSF51735">
    <property type="entry name" value="NAD(P)-binding Rossmann-fold domains"/>
    <property type="match status" value="1"/>
</dbReference>
<sequence length="310" mass="32758">MSTYQALEFTGESDQPWRWTARPRPNASELATDEVLVQVQYSRINHKDRLALTPASRVIAADRYPLVGGIDLAGVVAASNQPVWPVGTAVLATGFDLGVARPGGFAQYVRLPVRYLTQRPAELTAADAMALGTAGLTAAAALTEMFRVTALTDKNAPILITGGHSSVAQIAAASLARRHYTNVTVSVTHDWPAPAHALAHAKYAAVLDTVGGDALSVILPQVQPGGMVVAVGNLGQAALNTTVFPFILRGIRLQGVDSVHLAPADRGELWQLLATNLRPTPFPRYTTIPFDRLPAALTAPARGLTVVAIA</sequence>
<dbReference type="InterPro" id="IPR013154">
    <property type="entry name" value="ADH-like_N"/>
</dbReference>